<dbReference type="AlphaFoldDB" id="A0A450V0E2"/>
<name>A0A450V0E2_9GAMM</name>
<evidence type="ECO:0000256" key="1">
    <source>
        <dbReference type="SAM" id="MobiDB-lite"/>
    </source>
</evidence>
<proteinExistence type="predicted"/>
<sequence length="72" mass="8259">MMMSVDLDLTSFMLGAENRKNRELTCLFEEQQDEVNAKSYGFIHPTIRNLDRSKHISPLPGKSSTKRSKNSE</sequence>
<gene>
    <name evidence="2" type="ORF">BECKLFY1418B_GA0070995_11177</name>
</gene>
<evidence type="ECO:0000313" key="2">
    <source>
        <dbReference type="EMBL" id="VFJ98294.1"/>
    </source>
</evidence>
<organism evidence="2">
    <name type="scientific">Candidatus Kentrum sp. LFY</name>
    <dbReference type="NCBI Taxonomy" id="2126342"/>
    <lineage>
        <taxon>Bacteria</taxon>
        <taxon>Pseudomonadati</taxon>
        <taxon>Pseudomonadota</taxon>
        <taxon>Gammaproteobacteria</taxon>
        <taxon>Candidatus Kentrum</taxon>
    </lineage>
</organism>
<reference evidence="2" key="1">
    <citation type="submission" date="2019-02" db="EMBL/GenBank/DDBJ databases">
        <authorList>
            <person name="Gruber-Vodicka R. H."/>
            <person name="Seah K. B. B."/>
        </authorList>
    </citation>
    <scope>NUCLEOTIDE SEQUENCE</scope>
    <source>
        <strain evidence="2">BECK_M7</strain>
    </source>
</reference>
<dbReference type="EMBL" id="CAADFF010000117">
    <property type="protein sequence ID" value="VFJ98294.1"/>
    <property type="molecule type" value="Genomic_DNA"/>
</dbReference>
<accession>A0A450V0E2</accession>
<protein>
    <submittedName>
        <fullName evidence="2">Uncharacterized protein</fullName>
    </submittedName>
</protein>
<feature type="region of interest" description="Disordered" evidence="1">
    <location>
        <begin position="51"/>
        <end position="72"/>
    </location>
</feature>